<accession>A0A916Y4M9</accession>
<keyword evidence="5" id="KW-1185">Reference proteome</keyword>
<proteinExistence type="predicted"/>
<feature type="chain" id="PRO_5037319230" evidence="2">
    <location>
        <begin position="32"/>
        <end position="1028"/>
    </location>
</feature>
<feature type="coiled-coil region" evidence="1">
    <location>
        <begin position="568"/>
        <end position="595"/>
    </location>
</feature>
<protein>
    <submittedName>
        <fullName evidence="4">CHAT domain-containing protein</fullName>
    </submittedName>
</protein>
<dbReference type="EMBL" id="BMIO01000001">
    <property type="protein sequence ID" value="GGD30742.1"/>
    <property type="molecule type" value="Genomic_DNA"/>
</dbReference>
<organism evidence="4 5">
    <name type="scientific">Croceicoccus pelagius</name>
    <dbReference type="NCBI Taxonomy" id="1703341"/>
    <lineage>
        <taxon>Bacteria</taxon>
        <taxon>Pseudomonadati</taxon>
        <taxon>Pseudomonadota</taxon>
        <taxon>Alphaproteobacteria</taxon>
        <taxon>Sphingomonadales</taxon>
        <taxon>Erythrobacteraceae</taxon>
        <taxon>Croceicoccus</taxon>
    </lineage>
</organism>
<reference evidence="4 5" key="1">
    <citation type="journal article" date="2014" name="Int. J. Syst. Evol. Microbiol.">
        <title>Complete genome sequence of Corynebacterium casei LMG S-19264T (=DSM 44701T), isolated from a smear-ripened cheese.</title>
        <authorList>
            <consortium name="US DOE Joint Genome Institute (JGI-PGF)"/>
            <person name="Walter F."/>
            <person name="Albersmeier A."/>
            <person name="Kalinowski J."/>
            <person name="Ruckert C."/>
        </authorList>
    </citation>
    <scope>NUCLEOTIDE SEQUENCE [LARGE SCALE GENOMIC DNA]</scope>
    <source>
        <strain evidence="4 5">CGMCC 1.15358</strain>
    </source>
</reference>
<gene>
    <name evidence="4" type="ORF">GCM10010989_01080</name>
</gene>
<dbReference type="Pfam" id="PF12770">
    <property type="entry name" value="CHAT"/>
    <property type="match status" value="1"/>
</dbReference>
<evidence type="ECO:0000256" key="2">
    <source>
        <dbReference type="SAM" id="SignalP"/>
    </source>
</evidence>
<feature type="domain" description="CHAT" evidence="3">
    <location>
        <begin position="686"/>
        <end position="1018"/>
    </location>
</feature>
<keyword evidence="1" id="KW-0175">Coiled coil</keyword>
<dbReference type="InterPro" id="IPR024983">
    <property type="entry name" value="CHAT_dom"/>
</dbReference>
<evidence type="ECO:0000313" key="5">
    <source>
        <dbReference type="Proteomes" id="UP000598997"/>
    </source>
</evidence>
<evidence type="ECO:0000313" key="4">
    <source>
        <dbReference type="EMBL" id="GGD30742.1"/>
    </source>
</evidence>
<dbReference type="SUPFAM" id="SSF48452">
    <property type="entry name" value="TPR-like"/>
    <property type="match status" value="2"/>
</dbReference>
<feature type="signal peptide" evidence="2">
    <location>
        <begin position="1"/>
        <end position="31"/>
    </location>
</feature>
<keyword evidence="2" id="KW-0732">Signal</keyword>
<sequence>MRSDKSLFGRWSVRAGFALAGAIASAQPAMAHSSPLLADSFPVGSGAEALCQVQSRGDSPLLANPFDRAWAVVCRDTALPVARIYALRGDDAISRIAANRKEFTCPEGTPEVPSTLVDGATQRQCLGSRTGLPYTVVTLGDGKAKWVAEGYTAYESALELALKSLLEDRLVPGEVTVATASVADSEAFARIQAQTLDPRAALAEGYRRNNAGDYADAAAFFEQLGMRDTDAVGASQTEYLANTALQRSNLGQFTEAEILFSQADALPATDPITERKLRNFEAIHQLNRGEYAAAIERLARPLRVSIAPGGQQLRQDLTLTPPLTSRINAGDPILEALGVVDDLKLTEVEHATILDAQADHLRGSALYYLGQTAEAEAALNLAQRRVVGVRNGRVVSIIRMRGQILSQLARMAEDRGDFGRAESLLDSAVSMIAVQYPETRSLAAAQAQLAAFYARHGRVPEASALYREIVDRSLERTDGLTGLAGQMSPWFDILAARMTTDPAASADFLAAAQILMRPGVADTQAVLARELSAGDDEAARLFRQSVSLNRSLERLRVERAALARLDGADARPQQLRAVERELAKLEEQAQNTTVALNYYSRYRAVAQRHIGEGELQKVLSPGEVYAKIAVLEDDVFVYVAGTDFATGYRAGISSRAMATKVREIRDTISKFEDGLYLTAPFDVEGARELYVALFGPVSGRIKGASHVIFEPDGAMLQLPANLLIADGDTVQEYVVAMEAPDADPFDVTMIDWMGRDRMISTAVSARAFADARSLPSSDAPQSYLGMGSNATVGDTPAGHTGIRGSSGVTAQDCEWPLAEWNNPISAAELLTATTLVGGGTDLMTGADFTDTAIKSREDLSNFRILHFATHGLVTPPGPSCPTRPALLTSFGGEDSDGLLSFSEIFDLKLDADLVILSACDTAAAADVATTRAAGLGSGGGTALDGLVRSFVGAGGRAVLASHWPAPDDFGATTKLMEGLFEGQGQTLGHALLDAQQALMNDPLTSHPYYWSGFAIVGDAARPLLNLGG</sequence>
<dbReference type="InterPro" id="IPR011990">
    <property type="entry name" value="TPR-like_helical_dom_sf"/>
</dbReference>
<evidence type="ECO:0000259" key="3">
    <source>
        <dbReference type="Pfam" id="PF12770"/>
    </source>
</evidence>
<dbReference type="RefSeq" id="WP_229660248.1">
    <property type="nucleotide sequence ID" value="NZ_BMIO01000001.1"/>
</dbReference>
<dbReference type="AlphaFoldDB" id="A0A916Y4M9"/>
<name>A0A916Y4M9_9SPHN</name>
<dbReference type="Proteomes" id="UP000598997">
    <property type="component" value="Unassembled WGS sequence"/>
</dbReference>
<dbReference type="Gene3D" id="1.25.40.10">
    <property type="entry name" value="Tetratricopeptide repeat domain"/>
    <property type="match status" value="1"/>
</dbReference>
<evidence type="ECO:0000256" key="1">
    <source>
        <dbReference type="SAM" id="Coils"/>
    </source>
</evidence>
<comment type="caution">
    <text evidence="4">The sequence shown here is derived from an EMBL/GenBank/DDBJ whole genome shotgun (WGS) entry which is preliminary data.</text>
</comment>